<accession>A0A371F626</accession>
<organism evidence="1 2">
    <name type="scientific">Mucuna pruriens</name>
    <name type="common">Velvet bean</name>
    <name type="synonym">Dolichos pruriens</name>
    <dbReference type="NCBI Taxonomy" id="157652"/>
    <lineage>
        <taxon>Eukaryota</taxon>
        <taxon>Viridiplantae</taxon>
        <taxon>Streptophyta</taxon>
        <taxon>Embryophyta</taxon>
        <taxon>Tracheophyta</taxon>
        <taxon>Spermatophyta</taxon>
        <taxon>Magnoliopsida</taxon>
        <taxon>eudicotyledons</taxon>
        <taxon>Gunneridae</taxon>
        <taxon>Pentapetalae</taxon>
        <taxon>rosids</taxon>
        <taxon>fabids</taxon>
        <taxon>Fabales</taxon>
        <taxon>Fabaceae</taxon>
        <taxon>Papilionoideae</taxon>
        <taxon>50 kb inversion clade</taxon>
        <taxon>NPAAA clade</taxon>
        <taxon>indigoferoid/millettioid clade</taxon>
        <taxon>Phaseoleae</taxon>
        <taxon>Mucuna</taxon>
    </lineage>
</organism>
<name>A0A371F626_MUCPR</name>
<sequence length="73" mass="8368">MKDYGGRLFFMTSKLLYDNNSTINIKNWKSGLIVTTHVPIGFQVAHVFTKGLPTYRFQELNDKLGIINIHLPT</sequence>
<evidence type="ECO:0000313" key="1">
    <source>
        <dbReference type="EMBL" id="RDX73750.1"/>
    </source>
</evidence>
<evidence type="ECO:0008006" key="3">
    <source>
        <dbReference type="Google" id="ProtNLM"/>
    </source>
</evidence>
<gene>
    <name evidence="1" type="ORF">CR513_46594</name>
</gene>
<keyword evidence="2" id="KW-1185">Reference proteome</keyword>
<proteinExistence type="predicted"/>
<dbReference type="AlphaFoldDB" id="A0A371F626"/>
<evidence type="ECO:0000313" key="2">
    <source>
        <dbReference type="Proteomes" id="UP000257109"/>
    </source>
</evidence>
<feature type="non-terminal residue" evidence="1">
    <location>
        <position position="1"/>
    </location>
</feature>
<dbReference type="OrthoDB" id="1436114at2759"/>
<reference evidence="1" key="1">
    <citation type="submission" date="2018-05" db="EMBL/GenBank/DDBJ databases">
        <title>Draft genome of Mucuna pruriens seed.</title>
        <authorList>
            <person name="Nnadi N.E."/>
            <person name="Vos R."/>
            <person name="Hasami M.H."/>
            <person name="Devisetty U.K."/>
            <person name="Aguiy J.C."/>
        </authorList>
    </citation>
    <scope>NUCLEOTIDE SEQUENCE [LARGE SCALE GENOMIC DNA]</scope>
    <source>
        <strain evidence="1">JCA_2017</strain>
    </source>
</reference>
<protein>
    <recommendedName>
        <fullName evidence="3">Copia protein</fullName>
    </recommendedName>
</protein>
<comment type="caution">
    <text evidence="1">The sequence shown here is derived from an EMBL/GenBank/DDBJ whole genome shotgun (WGS) entry which is preliminary data.</text>
</comment>
<dbReference type="EMBL" id="QJKJ01010423">
    <property type="protein sequence ID" value="RDX73750.1"/>
    <property type="molecule type" value="Genomic_DNA"/>
</dbReference>
<dbReference type="Proteomes" id="UP000257109">
    <property type="component" value="Unassembled WGS sequence"/>
</dbReference>